<keyword evidence="4" id="KW-0539">Nucleus</keyword>
<dbReference type="Pfam" id="PF03870">
    <property type="entry name" value="RNA_pol_Rpb8"/>
    <property type="match status" value="1"/>
</dbReference>
<dbReference type="PANTHER" id="PTHR10917">
    <property type="entry name" value="DNA-DIRECTED RNA POLYMERASES I, II, AND III SUBUNIT RPABC3"/>
    <property type="match status" value="1"/>
</dbReference>
<dbReference type="GO" id="GO:0005736">
    <property type="term" value="C:RNA polymerase I complex"/>
    <property type="evidence" value="ECO:0007669"/>
    <property type="project" value="TreeGrafter"/>
</dbReference>
<gene>
    <name evidence="9" type="ORF">ALC60_09404</name>
</gene>
<proteinExistence type="inferred from homology"/>
<evidence type="ECO:0000256" key="2">
    <source>
        <dbReference type="ARBA" id="ARBA00008912"/>
    </source>
</evidence>
<reference evidence="9 10" key="1">
    <citation type="submission" date="2015-09" db="EMBL/GenBank/DDBJ databases">
        <title>Trachymyrmex zeteki WGS genome.</title>
        <authorList>
            <person name="Nygaard S."/>
            <person name="Hu H."/>
            <person name="Boomsma J."/>
            <person name="Zhang G."/>
        </authorList>
    </citation>
    <scope>NUCLEOTIDE SEQUENCE [LARGE SCALE GENOMIC DNA]</scope>
    <source>
        <strain evidence="9">Tzet28-1</strain>
        <tissue evidence="9">Whole body</tissue>
    </source>
</reference>
<dbReference type="STRING" id="64791.A0A151WV02"/>
<evidence type="ECO:0000256" key="5">
    <source>
        <dbReference type="ARBA" id="ARBA00044496"/>
    </source>
</evidence>
<comment type="subunit">
    <text evidence="6">Component of the RNA polymerase I (Pol I), RNA polymerase II (Pol II) and RNA polymerase III (Pol III) complexes consisting of at least 13, 12 and 17 subunits, respectively. Directly interacts with POLR2A.</text>
</comment>
<dbReference type="PANTHER" id="PTHR10917:SF0">
    <property type="entry name" value="DNA-DIRECTED RNA POLYMERASES I, II, AND III SUBUNIT RPABC3"/>
    <property type="match status" value="1"/>
</dbReference>
<dbReference type="SUPFAM" id="SSF50249">
    <property type="entry name" value="Nucleic acid-binding proteins"/>
    <property type="match status" value="1"/>
</dbReference>
<evidence type="ECO:0000256" key="7">
    <source>
        <dbReference type="ARBA" id="ARBA00068269"/>
    </source>
</evidence>
<protein>
    <recommendedName>
        <fullName evidence="7">Probable DNA-directed RNA polymerases I, II, and III subunit RPABC3</fullName>
    </recommendedName>
    <alternativeName>
        <fullName evidence="8">RNA polymerase B subunit 8</fullName>
    </alternativeName>
</protein>
<dbReference type="EMBL" id="KQ982730">
    <property type="protein sequence ID" value="KYQ51531.1"/>
    <property type="molecule type" value="Genomic_DNA"/>
</dbReference>
<dbReference type="GO" id="GO:0005665">
    <property type="term" value="C:RNA polymerase II, core complex"/>
    <property type="evidence" value="ECO:0007669"/>
    <property type="project" value="TreeGrafter"/>
</dbReference>
<evidence type="ECO:0000313" key="9">
    <source>
        <dbReference type="EMBL" id="KYQ51531.1"/>
    </source>
</evidence>
<dbReference type="InterPro" id="IPR005570">
    <property type="entry name" value="RPABC3"/>
</dbReference>
<keyword evidence="3 9" id="KW-0804">Transcription</keyword>
<dbReference type="AlphaFoldDB" id="A0A151WV02"/>
<comment type="subcellular location">
    <subcellularLocation>
        <location evidence="1">Nucleus</location>
    </subcellularLocation>
</comment>
<dbReference type="GO" id="GO:0005666">
    <property type="term" value="C:RNA polymerase III complex"/>
    <property type="evidence" value="ECO:0007669"/>
    <property type="project" value="TreeGrafter"/>
</dbReference>
<keyword evidence="3 9" id="KW-0240">DNA-directed RNA polymerase</keyword>
<accession>A0A151WV02</accession>
<keyword evidence="10" id="KW-1185">Reference proteome</keyword>
<evidence type="ECO:0000256" key="6">
    <source>
        <dbReference type="ARBA" id="ARBA00062890"/>
    </source>
</evidence>
<dbReference type="Gene3D" id="2.40.50.140">
    <property type="entry name" value="Nucleic acid-binding proteins"/>
    <property type="match status" value="1"/>
</dbReference>
<evidence type="ECO:0000256" key="1">
    <source>
        <dbReference type="ARBA" id="ARBA00004123"/>
    </source>
</evidence>
<dbReference type="PIRSF" id="PIRSF000779">
    <property type="entry name" value="RNA_pol_Rpb8"/>
    <property type="match status" value="1"/>
</dbReference>
<organism evidence="9 10">
    <name type="scientific">Mycetomoellerius zeteki</name>
    <dbReference type="NCBI Taxonomy" id="64791"/>
    <lineage>
        <taxon>Eukaryota</taxon>
        <taxon>Metazoa</taxon>
        <taxon>Ecdysozoa</taxon>
        <taxon>Arthropoda</taxon>
        <taxon>Hexapoda</taxon>
        <taxon>Insecta</taxon>
        <taxon>Pterygota</taxon>
        <taxon>Neoptera</taxon>
        <taxon>Endopterygota</taxon>
        <taxon>Hymenoptera</taxon>
        <taxon>Apocrita</taxon>
        <taxon>Aculeata</taxon>
        <taxon>Formicoidea</taxon>
        <taxon>Formicidae</taxon>
        <taxon>Myrmicinae</taxon>
        <taxon>Mycetomoellerius</taxon>
    </lineage>
</organism>
<dbReference type="GO" id="GO:0003899">
    <property type="term" value="F:DNA-directed RNA polymerase activity"/>
    <property type="evidence" value="ECO:0007669"/>
    <property type="project" value="InterPro"/>
</dbReference>
<comment type="similarity">
    <text evidence="2">Belongs to the eukaryotic RPB8 RNA polymerase subunit family.</text>
</comment>
<dbReference type="FunFam" id="2.40.50.140:FF:000073">
    <property type="entry name" value="DNA-directed RNA polymerases I, II, and III subunit RPABC3"/>
    <property type="match status" value="1"/>
</dbReference>
<dbReference type="GO" id="GO:0006351">
    <property type="term" value="P:DNA-templated transcription"/>
    <property type="evidence" value="ECO:0007669"/>
    <property type="project" value="InterPro"/>
</dbReference>
<dbReference type="Proteomes" id="UP000075809">
    <property type="component" value="Unassembled WGS sequence"/>
</dbReference>
<sequence>MAGVLFEDIFNVKDIDPEGKKFDRVSRLHCESESFKMDLILDINSWLYPMELGDKFRLVLSTTLREDGYPDGNEWNPMEQEGGSRADSFEYVMSGKVYRIEGDEANNEPSSRLSGVLLRVRDSTKARSAYVSFGGLLMRLQGDANNLHGFEIDQHMYLLMKKLAF</sequence>
<comment type="function">
    <text evidence="5">DNA-dependent RNA polymerase catalyzes the transcription of DNA into RNA using the four ribonucleoside triphosphates as substrates. Common component of RNA polymerases I, II and III which synthesize ribosomal RNA precursors, mRNA precursors and many functional non-coding RNAs, and small RNAs, such as 5S rRNA and tRNAs, respectively.</text>
</comment>
<name>A0A151WV02_9HYME</name>
<evidence type="ECO:0000256" key="3">
    <source>
        <dbReference type="ARBA" id="ARBA00022478"/>
    </source>
</evidence>
<evidence type="ECO:0000256" key="8">
    <source>
        <dbReference type="ARBA" id="ARBA00082147"/>
    </source>
</evidence>
<evidence type="ECO:0000256" key="4">
    <source>
        <dbReference type="ARBA" id="ARBA00023242"/>
    </source>
</evidence>
<dbReference type="InterPro" id="IPR012340">
    <property type="entry name" value="NA-bd_OB-fold"/>
</dbReference>
<dbReference type="SMART" id="SM00658">
    <property type="entry name" value="RPOL8c"/>
    <property type="match status" value="1"/>
</dbReference>
<evidence type="ECO:0000313" key="10">
    <source>
        <dbReference type="Proteomes" id="UP000075809"/>
    </source>
</evidence>